<organism evidence="1 2">
    <name type="scientific">Acanthoscelides obtectus</name>
    <name type="common">Bean weevil</name>
    <name type="synonym">Bruchus obtectus</name>
    <dbReference type="NCBI Taxonomy" id="200917"/>
    <lineage>
        <taxon>Eukaryota</taxon>
        <taxon>Metazoa</taxon>
        <taxon>Ecdysozoa</taxon>
        <taxon>Arthropoda</taxon>
        <taxon>Hexapoda</taxon>
        <taxon>Insecta</taxon>
        <taxon>Pterygota</taxon>
        <taxon>Neoptera</taxon>
        <taxon>Endopterygota</taxon>
        <taxon>Coleoptera</taxon>
        <taxon>Polyphaga</taxon>
        <taxon>Cucujiformia</taxon>
        <taxon>Chrysomeloidea</taxon>
        <taxon>Chrysomelidae</taxon>
        <taxon>Bruchinae</taxon>
        <taxon>Bruchini</taxon>
        <taxon>Acanthoscelides</taxon>
    </lineage>
</organism>
<dbReference type="AlphaFoldDB" id="A0A9P0K9B5"/>
<dbReference type="EMBL" id="CAKOFQ010006766">
    <property type="protein sequence ID" value="CAH1969721.1"/>
    <property type="molecule type" value="Genomic_DNA"/>
</dbReference>
<keyword evidence="2" id="KW-1185">Reference proteome</keyword>
<reference evidence="1" key="1">
    <citation type="submission" date="2022-03" db="EMBL/GenBank/DDBJ databases">
        <authorList>
            <person name="Sayadi A."/>
        </authorList>
    </citation>
    <scope>NUCLEOTIDE SEQUENCE</scope>
</reference>
<protein>
    <submittedName>
        <fullName evidence="1">Uncharacterized protein</fullName>
    </submittedName>
</protein>
<dbReference type="OrthoDB" id="6791683at2759"/>
<comment type="caution">
    <text evidence="1">The sequence shown here is derived from an EMBL/GenBank/DDBJ whole genome shotgun (WGS) entry which is preliminary data.</text>
</comment>
<proteinExistence type="predicted"/>
<name>A0A9P0K9B5_ACAOB</name>
<evidence type="ECO:0000313" key="1">
    <source>
        <dbReference type="EMBL" id="CAH1969721.1"/>
    </source>
</evidence>
<sequence>MSTTTYYSLYMQLCHVTEEVLKKQLRQFVTRNPEKQEFPVLDFVLEEITIPDEVFNWITNAHSCHPHVLSSVITKKKHLDWVVQETLQSLKERDYEVLSIKEFEDLLDNMPYTPSAYEQYYLCKLLSDSNYEDVDKPHPVENITKRYKDIVSHIDESICKIAYLADCVSLERLIDIIQQHDIKFVFDVENKMRHYTVLKWIKKNIAKGNIGDETLGWTSGPCSVKWPSTKFEDYVACLKILCDLSKT</sequence>
<evidence type="ECO:0000313" key="2">
    <source>
        <dbReference type="Proteomes" id="UP001152888"/>
    </source>
</evidence>
<dbReference type="Proteomes" id="UP001152888">
    <property type="component" value="Unassembled WGS sequence"/>
</dbReference>
<accession>A0A9P0K9B5</accession>
<gene>
    <name evidence="1" type="ORF">ACAOBT_LOCUS8514</name>
</gene>